<feature type="transmembrane region" description="Helical" evidence="1">
    <location>
        <begin position="86"/>
        <end position="108"/>
    </location>
</feature>
<dbReference type="Pfam" id="PF07859">
    <property type="entry name" value="Abhydrolase_3"/>
    <property type="match status" value="1"/>
</dbReference>
<dbReference type="InterPro" id="IPR013094">
    <property type="entry name" value="AB_hydrolase_3"/>
</dbReference>
<proteinExistence type="predicted"/>
<accession>B6JXW2</accession>
<evidence type="ECO:0000256" key="1">
    <source>
        <dbReference type="SAM" id="Phobius"/>
    </source>
</evidence>
<gene>
    <name evidence="3" type="ORF">SJAG_01424</name>
</gene>
<evidence type="ECO:0000313" key="4">
    <source>
        <dbReference type="Proteomes" id="UP000001744"/>
    </source>
</evidence>
<dbReference type="GeneID" id="7051379"/>
<evidence type="ECO:0000259" key="2">
    <source>
        <dbReference type="Pfam" id="PF07859"/>
    </source>
</evidence>
<name>B6JXW2_SCHJY</name>
<keyword evidence="1" id="KW-1133">Transmembrane helix</keyword>
<keyword evidence="1" id="KW-0812">Transmembrane</keyword>
<dbReference type="STRING" id="402676.B6JXW2"/>
<dbReference type="OMA" id="ISYLPNW"/>
<reference evidence="3 4" key="1">
    <citation type="journal article" date="2011" name="Science">
        <title>Comparative functional genomics of the fission yeasts.</title>
        <authorList>
            <person name="Rhind N."/>
            <person name="Chen Z."/>
            <person name="Yassour M."/>
            <person name="Thompson D.A."/>
            <person name="Haas B.J."/>
            <person name="Habib N."/>
            <person name="Wapinski I."/>
            <person name="Roy S."/>
            <person name="Lin M.F."/>
            <person name="Heiman D.I."/>
            <person name="Young S.K."/>
            <person name="Furuya K."/>
            <person name="Guo Y."/>
            <person name="Pidoux A."/>
            <person name="Chen H.M."/>
            <person name="Robbertse B."/>
            <person name="Goldberg J.M."/>
            <person name="Aoki K."/>
            <person name="Bayne E.H."/>
            <person name="Berlin A.M."/>
            <person name="Desjardins C.A."/>
            <person name="Dobbs E."/>
            <person name="Dukaj L."/>
            <person name="Fan L."/>
            <person name="FitzGerald M.G."/>
            <person name="French C."/>
            <person name="Gujja S."/>
            <person name="Hansen K."/>
            <person name="Keifenheim D."/>
            <person name="Levin J.Z."/>
            <person name="Mosher R.A."/>
            <person name="Mueller C.A."/>
            <person name="Pfiffner J."/>
            <person name="Priest M."/>
            <person name="Russ C."/>
            <person name="Smialowska A."/>
            <person name="Swoboda P."/>
            <person name="Sykes S.M."/>
            <person name="Vaughn M."/>
            <person name="Vengrova S."/>
            <person name="Yoder R."/>
            <person name="Zeng Q."/>
            <person name="Allshire R."/>
            <person name="Baulcombe D."/>
            <person name="Birren B.W."/>
            <person name="Brown W."/>
            <person name="Ekwall K."/>
            <person name="Kellis M."/>
            <person name="Leatherwood J."/>
            <person name="Levin H."/>
            <person name="Margalit H."/>
            <person name="Martienssen R."/>
            <person name="Nieduszynski C.A."/>
            <person name="Spatafora J.W."/>
            <person name="Friedman N."/>
            <person name="Dalgaard J.Z."/>
            <person name="Baumann P."/>
            <person name="Niki H."/>
            <person name="Regev A."/>
            <person name="Nusbaum C."/>
        </authorList>
    </citation>
    <scope>NUCLEOTIDE SEQUENCE [LARGE SCALE GENOMIC DNA]</scope>
    <source>
        <strain evidence="4">yFS275 / FY16936</strain>
    </source>
</reference>
<dbReference type="HOGENOM" id="CLU_744250_0_0_1"/>
<dbReference type="Gene3D" id="3.40.50.1820">
    <property type="entry name" value="alpha/beta hydrolase"/>
    <property type="match status" value="1"/>
</dbReference>
<dbReference type="eggNOG" id="KOG1516">
    <property type="taxonomic scope" value="Eukaryota"/>
</dbReference>
<dbReference type="OrthoDB" id="408631at2759"/>
<feature type="transmembrane region" description="Helical" evidence="1">
    <location>
        <begin position="6"/>
        <end position="23"/>
    </location>
</feature>
<dbReference type="RefSeq" id="XP_002172673.2">
    <property type="nucleotide sequence ID" value="XM_002172637.2"/>
</dbReference>
<organism evidence="3 4">
    <name type="scientific">Schizosaccharomyces japonicus (strain yFS275 / FY16936)</name>
    <name type="common">Fission yeast</name>
    <dbReference type="NCBI Taxonomy" id="402676"/>
    <lineage>
        <taxon>Eukaryota</taxon>
        <taxon>Fungi</taxon>
        <taxon>Dikarya</taxon>
        <taxon>Ascomycota</taxon>
        <taxon>Taphrinomycotina</taxon>
        <taxon>Schizosaccharomycetes</taxon>
        <taxon>Schizosaccharomycetales</taxon>
        <taxon>Schizosaccharomycetaceae</taxon>
        <taxon>Schizosaccharomyces</taxon>
    </lineage>
</organism>
<dbReference type="GO" id="GO:0016787">
    <property type="term" value="F:hydrolase activity"/>
    <property type="evidence" value="ECO:0007669"/>
    <property type="project" value="InterPro"/>
</dbReference>
<dbReference type="EMBL" id="KE651168">
    <property type="protein sequence ID" value="EEB06380.2"/>
    <property type="molecule type" value="Genomic_DNA"/>
</dbReference>
<dbReference type="InterPro" id="IPR029058">
    <property type="entry name" value="AB_hydrolase_fold"/>
</dbReference>
<protein>
    <submittedName>
        <fullName evidence="3">Esterase/lipase</fullName>
    </submittedName>
</protein>
<keyword evidence="4" id="KW-1185">Reference proteome</keyword>
<dbReference type="JaponicusDB" id="SJAG_01424"/>
<dbReference type="Proteomes" id="UP000001744">
    <property type="component" value="Unassembled WGS sequence"/>
</dbReference>
<feature type="domain" description="Alpha/beta hydrolase fold-3" evidence="2">
    <location>
        <begin position="197"/>
        <end position="276"/>
    </location>
</feature>
<dbReference type="AlphaFoldDB" id="B6JXW2"/>
<sequence>MYISEAVYFGWLIVSTACIVGSFQPEVHVALVKFVHGFLPKCSRYTLARLLACASEKPFVFLFCKTFMTFRAYHSYARYSRYFQQLYFLDMLGYGSLLAVIIMGLYAAHSLSIAAAKLTGKSFQFNTGASWFLQIRRLFYNDLAGELLHYNSISYPPDRVLAENNARRLVLKHNLILDVYAPEFGTNRPVIIWVSGTHGAPSQLPFILAHLGFVVVIPDFCRPPKFPVEKSVEFIHYVVDWVRENVDYYHGDSSTIGILGEDTGAAVAAAVAAKQKCILSFFALCPRNDPALPFSTESTPELPVYTLHPGSESVYADSDAKAKTQSIINLENDSSIYVFGSFPFYYCYESPRSIATAELIQQWFTNTFKANKCQ</sequence>
<dbReference type="SUPFAM" id="SSF53474">
    <property type="entry name" value="alpha/beta-Hydrolases"/>
    <property type="match status" value="1"/>
</dbReference>
<keyword evidence="1" id="KW-0472">Membrane</keyword>
<dbReference type="VEuPathDB" id="FungiDB:SJAG_01424"/>
<evidence type="ECO:0000313" key="3">
    <source>
        <dbReference type="EMBL" id="EEB06380.2"/>
    </source>
</evidence>